<evidence type="ECO:0000313" key="8">
    <source>
        <dbReference type="EMBL" id="KAF1977902.1"/>
    </source>
</evidence>
<feature type="non-terminal residue" evidence="8">
    <location>
        <position position="279"/>
    </location>
</feature>
<evidence type="ECO:0000259" key="7">
    <source>
        <dbReference type="Pfam" id="PF20684"/>
    </source>
</evidence>
<dbReference type="GO" id="GO:0016020">
    <property type="term" value="C:membrane"/>
    <property type="evidence" value="ECO:0007669"/>
    <property type="project" value="UniProtKB-SubCell"/>
</dbReference>
<protein>
    <recommendedName>
        <fullName evidence="7">Rhodopsin domain-containing protein</fullName>
    </recommendedName>
</protein>
<keyword evidence="3 6" id="KW-1133">Transmembrane helix</keyword>
<feature type="transmembrane region" description="Helical" evidence="6">
    <location>
        <begin position="243"/>
        <end position="262"/>
    </location>
</feature>
<evidence type="ECO:0000256" key="1">
    <source>
        <dbReference type="ARBA" id="ARBA00004141"/>
    </source>
</evidence>
<proteinExistence type="inferred from homology"/>
<feature type="domain" description="Rhodopsin" evidence="7">
    <location>
        <begin position="30"/>
        <end position="267"/>
    </location>
</feature>
<dbReference type="AlphaFoldDB" id="A0A6A5VQF0"/>
<feature type="transmembrane region" description="Helical" evidence="6">
    <location>
        <begin position="125"/>
        <end position="154"/>
    </location>
</feature>
<evidence type="ECO:0000256" key="2">
    <source>
        <dbReference type="ARBA" id="ARBA00022692"/>
    </source>
</evidence>
<evidence type="ECO:0000256" key="5">
    <source>
        <dbReference type="ARBA" id="ARBA00038359"/>
    </source>
</evidence>
<sequence length="279" mass="30410">MAPSPAGMAQTMLNTVVLVFTLLAGLVVFLRLFTRGLLLHKADAEDVWILFALVLSIGLTVTIALQVQNGLGLHIQDLTPAMMTDSLKAFWASVWIYNLSLTATKISILTQYLRVFPTPRFRTACFVVMGVVVVYGLWTLLGSIFLCFPVAFFWDKSVSNGQCLDQKAVWFTNAGVNIAQDVVILFLPMTVVKTLSIPKKQKRALIVVFGIGSLVCLVSIIRLQTLVAVSNSTDPTFDNPPAAMLSAIETNVGIICACLPSMRPLLASMMPSFFGECSQ</sequence>
<feature type="transmembrane region" description="Helical" evidence="6">
    <location>
        <begin position="204"/>
        <end position="223"/>
    </location>
</feature>
<dbReference type="Pfam" id="PF20684">
    <property type="entry name" value="Fung_rhodopsin"/>
    <property type="match status" value="1"/>
</dbReference>
<dbReference type="PANTHER" id="PTHR33048:SF47">
    <property type="entry name" value="INTEGRAL MEMBRANE PROTEIN-RELATED"/>
    <property type="match status" value="1"/>
</dbReference>
<evidence type="ECO:0000313" key="9">
    <source>
        <dbReference type="Proteomes" id="UP000800036"/>
    </source>
</evidence>
<dbReference type="EMBL" id="ML976662">
    <property type="protein sequence ID" value="KAF1977902.1"/>
    <property type="molecule type" value="Genomic_DNA"/>
</dbReference>
<keyword evidence="4 6" id="KW-0472">Membrane</keyword>
<feature type="transmembrane region" description="Helical" evidence="6">
    <location>
        <begin position="12"/>
        <end position="34"/>
    </location>
</feature>
<dbReference type="Proteomes" id="UP000800036">
    <property type="component" value="Unassembled WGS sequence"/>
</dbReference>
<evidence type="ECO:0000256" key="4">
    <source>
        <dbReference type="ARBA" id="ARBA00023136"/>
    </source>
</evidence>
<name>A0A6A5VQF0_9PLEO</name>
<dbReference type="OrthoDB" id="444631at2759"/>
<keyword evidence="9" id="KW-1185">Reference proteome</keyword>
<feature type="transmembrane region" description="Helical" evidence="6">
    <location>
        <begin position="89"/>
        <end position="113"/>
    </location>
</feature>
<evidence type="ECO:0000256" key="6">
    <source>
        <dbReference type="SAM" id="Phobius"/>
    </source>
</evidence>
<keyword evidence="2 6" id="KW-0812">Transmembrane</keyword>
<accession>A0A6A5VQF0</accession>
<reference evidence="8" key="1">
    <citation type="journal article" date="2020" name="Stud. Mycol.">
        <title>101 Dothideomycetes genomes: a test case for predicting lifestyles and emergence of pathogens.</title>
        <authorList>
            <person name="Haridas S."/>
            <person name="Albert R."/>
            <person name="Binder M."/>
            <person name="Bloem J."/>
            <person name="Labutti K."/>
            <person name="Salamov A."/>
            <person name="Andreopoulos B."/>
            <person name="Baker S."/>
            <person name="Barry K."/>
            <person name="Bills G."/>
            <person name="Bluhm B."/>
            <person name="Cannon C."/>
            <person name="Castanera R."/>
            <person name="Culley D."/>
            <person name="Daum C."/>
            <person name="Ezra D."/>
            <person name="Gonzalez J."/>
            <person name="Henrissat B."/>
            <person name="Kuo A."/>
            <person name="Liang C."/>
            <person name="Lipzen A."/>
            <person name="Lutzoni F."/>
            <person name="Magnuson J."/>
            <person name="Mondo S."/>
            <person name="Nolan M."/>
            <person name="Ohm R."/>
            <person name="Pangilinan J."/>
            <person name="Park H.-J."/>
            <person name="Ramirez L."/>
            <person name="Alfaro M."/>
            <person name="Sun H."/>
            <person name="Tritt A."/>
            <person name="Yoshinaga Y."/>
            <person name="Zwiers L.-H."/>
            <person name="Turgeon B."/>
            <person name="Goodwin S."/>
            <person name="Spatafora J."/>
            <person name="Crous P."/>
            <person name="Grigoriev I."/>
        </authorList>
    </citation>
    <scope>NUCLEOTIDE SEQUENCE</scope>
    <source>
        <strain evidence="8">CBS 107.79</strain>
    </source>
</reference>
<organism evidence="8 9">
    <name type="scientific">Bimuria novae-zelandiae CBS 107.79</name>
    <dbReference type="NCBI Taxonomy" id="1447943"/>
    <lineage>
        <taxon>Eukaryota</taxon>
        <taxon>Fungi</taxon>
        <taxon>Dikarya</taxon>
        <taxon>Ascomycota</taxon>
        <taxon>Pezizomycotina</taxon>
        <taxon>Dothideomycetes</taxon>
        <taxon>Pleosporomycetidae</taxon>
        <taxon>Pleosporales</taxon>
        <taxon>Massarineae</taxon>
        <taxon>Didymosphaeriaceae</taxon>
        <taxon>Bimuria</taxon>
    </lineage>
</organism>
<dbReference type="InterPro" id="IPR049326">
    <property type="entry name" value="Rhodopsin_dom_fungi"/>
</dbReference>
<dbReference type="InterPro" id="IPR052337">
    <property type="entry name" value="SAT4-like"/>
</dbReference>
<feature type="transmembrane region" description="Helical" evidence="6">
    <location>
        <begin position="174"/>
        <end position="192"/>
    </location>
</feature>
<feature type="transmembrane region" description="Helical" evidence="6">
    <location>
        <begin position="46"/>
        <end position="69"/>
    </location>
</feature>
<comment type="similarity">
    <text evidence="5">Belongs to the SAT4 family.</text>
</comment>
<dbReference type="PANTHER" id="PTHR33048">
    <property type="entry name" value="PTH11-LIKE INTEGRAL MEMBRANE PROTEIN (AFU_ORTHOLOGUE AFUA_5G11245)"/>
    <property type="match status" value="1"/>
</dbReference>
<comment type="subcellular location">
    <subcellularLocation>
        <location evidence="1">Membrane</location>
        <topology evidence="1">Multi-pass membrane protein</topology>
    </subcellularLocation>
</comment>
<evidence type="ECO:0000256" key="3">
    <source>
        <dbReference type="ARBA" id="ARBA00022989"/>
    </source>
</evidence>
<gene>
    <name evidence="8" type="ORF">BU23DRAFT_452096</name>
</gene>